<dbReference type="PROSITE" id="PS51000">
    <property type="entry name" value="HTH_DEOR_2"/>
    <property type="match status" value="1"/>
</dbReference>
<dbReference type="RefSeq" id="WP_129316431.1">
    <property type="nucleotide sequence ID" value="NZ_NOIQ01000029.1"/>
</dbReference>
<keyword evidence="3" id="KW-0804">Transcription</keyword>
<comment type="caution">
    <text evidence="5">The sequence shown here is derived from an EMBL/GenBank/DDBJ whole genome shotgun (WGS) entry which is preliminary data.</text>
</comment>
<evidence type="ECO:0000313" key="6">
    <source>
        <dbReference type="Proteomes" id="UP000462152"/>
    </source>
</evidence>
<dbReference type="SUPFAM" id="SSF100950">
    <property type="entry name" value="NagB/RpiA/CoA transferase-like"/>
    <property type="match status" value="1"/>
</dbReference>
<dbReference type="PRINTS" id="PR00037">
    <property type="entry name" value="HTHLACR"/>
</dbReference>
<evidence type="ECO:0000256" key="3">
    <source>
        <dbReference type="ARBA" id="ARBA00023163"/>
    </source>
</evidence>
<dbReference type="SUPFAM" id="SSF46785">
    <property type="entry name" value="Winged helix' DNA-binding domain"/>
    <property type="match status" value="1"/>
</dbReference>
<dbReference type="PROSITE" id="PS00894">
    <property type="entry name" value="HTH_DEOR_1"/>
    <property type="match status" value="1"/>
</dbReference>
<dbReference type="GO" id="GO:0003677">
    <property type="term" value="F:DNA binding"/>
    <property type="evidence" value="ECO:0007669"/>
    <property type="project" value="UniProtKB-KW"/>
</dbReference>
<dbReference type="InterPro" id="IPR001034">
    <property type="entry name" value="DeoR_HTH"/>
</dbReference>
<reference evidence="5 6" key="1">
    <citation type="submission" date="2019-12" db="EMBL/GenBank/DDBJ databases">
        <authorList>
            <person name="Li J."/>
            <person name="Shi Y."/>
            <person name="Xu G."/>
            <person name="Xiao D."/>
            <person name="Ran X."/>
        </authorList>
    </citation>
    <scope>NUCLEOTIDE SEQUENCE [LARGE SCALE GENOMIC DNA]</scope>
    <source>
        <strain evidence="5 6">JCM 15915</strain>
    </source>
</reference>
<dbReference type="Pfam" id="PF08220">
    <property type="entry name" value="HTH_DeoR"/>
    <property type="match status" value="1"/>
</dbReference>
<dbReference type="SMART" id="SM00420">
    <property type="entry name" value="HTH_DEOR"/>
    <property type="match status" value="1"/>
</dbReference>
<dbReference type="InterPro" id="IPR014036">
    <property type="entry name" value="DeoR-like_C"/>
</dbReference>
<dbReference type="GO" id="GO:0003700">
    <property type="term" value="F:DNA-binding transcription factor activity"/>
    <property type="evidence" value="ECO:0007669"/>
    <property type="project" value="InterPro"/>
</dbReference>
<dbReference type="Gene3D" id="3.40.50.1360">
    <property type="match status" value="1"/>
</dbReference>
<dbReference type="InterPro" id="IPR018356">
    <property type="entry name" value="Tscrpt_reg_HTH_DeoR_CS"/>
</dbReference>
<dbReference type="InterPro" id="IPR050313">
    <property type="entry name" value="Carb_Metab_HTH_regulators"/>
</dbReference>
<evidence type="ECO:0000313" key="5">
    <source>
        <dbReference type="EMBL" id="MUN55267.1"/>
    </source>
</evidence>
<dbReference type="AlphaFoldDB" id="A0A7K1LJ92"/>
<dbReference type="Proteomes" id="UP000462152">
    <property type="component" value="Unassembled WGS sequence"/>
</dbReference>
<evidence type="ECO:0000259" key="4">
    <source>
        <dbReference type="PROSITE" id="PS51000"/>
    </source>
</evidence>
<dbReference type="InterPro" id="IPR037171">
    <property type="entry name" value="NagB/RpiA_transferase-like"/>
</dbReference>
<dbReference type="PANTHER" id="PTHR30363">
    <property type="entry name" value="HTH-TYPE TRANSCRIPTIONAL REGULATOR SRLR-RELATED"/>
    <property type="match status" value="1"/>
</dbReference>
<evidence type="ECO:0000256" key="2">
    <source>
        <dbReference type="ARBA" id="ARBA00023125"/>
    </source>
</evidence>
<evidence type="ECO:0000256" key="1">
    <source>
        <dbReference type="ARBA" id="ARBA00023015"/>
    </source>
</evidence>
<proteinExistence type="predicted"/>
<dbReference type="EMBL" id="WOGT01000004">
    <property type="protein sequence ID" value="MUN55267.1"/>
    <property type="molecule type" value="Genomic_DNA"/>
</dbReference>
<dbReference type="SMART" id="SM01134">
    <property type="entry name" value="DeoRC"/>
    <property type="match status" value="1"/>
</dbReference>
<dbReference type="Pfam" id="PF00455">
    <property type="entry name" value="DeoRC"/>
    <property type="match status" value="1"/>
</dbReference>
<accession>A0A7K1LJ92</accession>
<name>A0A7K1LJ92_9MICC</name>
<keyword evidence="6" id="KW-1185">Reference proteome</keyword>
<dbReference type="Gene3D" id="1.10.10.10">
    <property type="entry name" value="Winged helix-like DNA-binding domain superfamily/Winged helix DNA-binding domain"/>
    <property type="match status" value="1"/>
</dbReference>
<dbReference type="InterPro" id="IPR036388">
    <property type="entry name" value="WH-like_DNA-bd_sf"/>
</dbReference>
<feature type="domain" description="HTH deoR-type" evidence="4">
    <location>
        <begin position="3"/>
        <end position="58"/>
    </location>
</feature>
<sequence>MLAEQRKKRILHEVQENGAAHVQDLSRLLGVSPMTVRRDLAELDEQGLLTRIHGGAESTTSTLEPAYSEKMSLNSEAKGAIARAAADMVGADQSIGFSAGTTCTRIAQEVTGRPEPSRLTVLTNSLPVADEFFRSQAGPEADPAKTSDPHQVLLTGGERTPSDALVGPLADATLGYLHVDILFLGAHSAGDAGLTTPNLAEARTNRALVRSARTVVAVFDHTKWGISGLAGFADWSEIDVVITSPGLPKEALEFMQEKIDKVVIAS</sequence>
<organism evidence="5 6">
    <name type="scientific">Rothia koreensis</name>
    <dbReference type="NCBI Taxonomy" id="592378"/>
    <lineage>
        <taxon>Bacteria</taxon>
        <taxon>Bacillati</taxon>
        <taxon>Actinomycetota</taxon>
        <taxon>Actinomycetes</taxon>
        <taxon>Micrococcales</taxon>
        <taxon>Micrococcaceae</taxon>
        <taxon>Rothia</taxon>
    </lineage>
</organism>
<gene>
    <name evidence="5" type="ORF">GMA10_08610</name>
</gene>
<protein>
    <submittedName>
        <fullName evidence="5">DeoR family transcriptional regulator</fullName>
    </submittedName>
</protein>
<keyword evidence="2" id="KW-0238">DNA-binding</keyword>
<keyword evidence="1" id="KW-0805">Transcription regulation</keyword>
<dbReference type="PANTHER" id="PTHR30363:SF44">
    <property type="entry name" value="AGA OPERON TRANSCRIPTIONAL REPRESSOR-RELATED"/>
    <property type="match status" value="1"/>
</dbReference>
<dbReference type="OrthoDB" id="7688673at2"/>
<dbReference type="InterPro" id="IPR036390">
    <property type="entry name" value="WH_DNA-bd_sf"/>
</dbReference>